<accession>A0A2P5FHV6</accession>
<feature type="compositionally biased region" description="Polar residues" evidence="1">
    <location>
        <begin position="332"/>
        <end position="348"/>
    </location>
</feature>
<organism evidence="2 3">
    <name type="scientific">Trema orientale</name>
    <name type="common">Charcoal tree</name>
    <name type="synonym">Celtis orientalis</name>
    <dbReference type="NCBI Taxonomy" id="63057"/>
    <lineage>
        <taxon>Eukaryota</taxon>
        <taxon>Viridiplantae</taxon>
        <taxon>Streptophyta</taxon>
        <taxon>Embryophyta</taxon>
        <taxon>Tracheophyta</taxon>
        <taxon>Spermatophyta</taxon>
        <taxon>Magnoliopsida</taxon>
        <taxon>eudicotyledons</taxon>
        <taxon>Gunneridae</taxon>
        <taxon>Pentapetalae</taxon>
        <taxon>rosids</taxon>
        <taxon>fabids</taxon>
        <taxon>Rosales</taxon>
        <taxon>Cannabaceae</taxon>
        <taxon>Trema</taxon>
    </lineage>
</organism>
<dbReference type="STRING" id="63057.A0A2P5FHV6"/>
<sequence length="559" mass="63529">MGIRVISPRSCQSLQLKGPLSRYSSSFKLPYGISFPTKPFGKNQALAYGLALRSLDSFGLRQPKACSASFGDFSDDEFSNQIEELDQKFNIPDDDHDDDEKEDETTSLASKVSLNLKYPDGESSKISGFSVPFSSFKFDSLRPSLFGIEPEPPDWPERSEIVRASIERRANSVELPLSLRIIKRKQRKLEESFREAGELTYCSVNKAFSYMVFIIRELQTCALSIRESLYCEDLQEIMAKMQRETDISFVWLFQQVFSRTPTLMVYLMVLLANFTIKSMDDNACCGAIPLPGIAETSSMTENKNQNLLKLGDVSSVKALYLPSYNGVVKQTPNGAKNGFSGDQENPLGTGTKGGDRQLGRSSVSIQFPHFVPDKRNGVPFFGKEELNTEEEVNLWDSVLEEASRMQAEFWGEALDHETVKQLVSPFTVELEADDYEHYFRTDLSYQMGLAREPNNPLLLSNYAQFLYLVYHDHNRAEECFRRAVEAEPPDAETLSRYAEFLWIVRKDLWGAEERYQQAMAVESDNPYHASRYANFLWSTGGDETCFPLDSSHENYNRVL</sequence>
<dbReference type="InterPro" id="IPR011990">
    <property type="entry name" value="TPR-like_helical_dom_sf"/>
</dbReference>
<proteinExistence type="predicted"/>
<dbReference type="EMBL" id="JXTC01000032">
    <property type="protein sequence ID" value="PON97368.1"/>
    <property type="molecule type" value="Genomic_DNA"/>
</dbReference>
<feature type="region of interest" description="Disordered" evidence="1">
    <location>
        <begin position="332"/>
        <end position="358"/>
    </location>
</feature>
<dbReference type="AlphaFoldDB" id="A0A2P5FHV6"/>
<evidence type="ECO:0000256" key="1">
    <source>
        <dbReference type="SAM" id="MobiDB-lite"/>
    </source>
</evidence>
<keyword evidence="3" id="KW-1185">Reference proteome</keyword>
<protein>
    <submittedName>
        <fullName evidence="2">Tetratricopeptide-like helical domain containing protein</fullName>
    </submittedName>
</protein>
<evidence type="ECO:0000313" key="2">
    <source>
        <dbReference type="EMBL" id="PON97368.1"/>
    </source>
</evidence>
<dbReference type="PANTHER" id="PTHR26312">
    <property type="entry name" value="TETRATRICOPEPTIDE REPEAT PROTEIN 5"/>
    <property type="match status" value="1"/>
</dbReference>
<comment type="caution">
    <text evidence="2">The sequence shown here is derived from an EMBL/GenBank/DDBJ whole genome shotgun (WGS) entry which is preliminary data.</text>
</comment>
<dbReference type="SUPFAM" id="SSF48452">
    <property type="entry name" value="TPR-like"/>
    <property type="match status" value="1"/>
</dbReference>
<name>A0A2P5FHV6_TREOI</name>
<gene>
    <name evidence="2" type="ORF">TorRG33x02_068350</name>
</gene>
<dbReference type="PANTHER" id="PTHR26312:SF176">
    <property type="entry name" value="TETRATRICOPEPTIDE-LIKE HELICAL DOMAIN-CONTAINING PROTEIN-RELATED"/>
    <property type="match status" value="1"/>
</dbReference>
<dbReference type="Gene3D" id="1.25.40.10">
    <property type="entry name" value="Tetratricopeptide repeat domain"/>
    <property type="match status" value="1"/>
</dbReference>
<dbReference type="Proteomes" id="UP000237000">
    <property type="component" value="Unassembled WGS sequence"/>
</dbReference>
<reference evidence="3" key="1">
    <citation type="submission" date="2016-06" db="EMBL/GenBank/DDBJ databases">
        <title>Parallel loss of symbiosis genes in relatives of nitrogen-fixing non-legume Parasponia.</title>
        <authorList>
            <person name="Van Velzen R."/>
            <person name="Holmer R."/>
            <person name="Bu F."/>
            <person name="Rutten L."/>
            <person name="Van Zeijl A."/>
            <person name="Liu W."/>
            <person name="Santuari L."/>
            <person name="Cao Q."/>
            <person name="Sharma T."/>
            <person name="Shen D."/>
            <person name="Roswanjaya Y."/>
            <person name="Wardhani T."/>
            <person name="Kalhor M.S."/>
            <person name="Jansen J."/>
            <person name="Van den Hoogen J."/>
            <person name="Gungor B."/>
            <person name="Hartog M."/>
            <person name="Hontelez J."/>
            <person name="Verver J."/>
            <person name="Yang W.-C."/>
            <person name="Schijlen E."/>
            <person name="Repin R."/>
            <person name="Schilthuizen M."/>
            <person name="Schranz E."/>
            <person name="Heidstra R."/>
            <person name="Miyata K."/>
            <person name="Fedorova E."/>
            <person name="Kohlen W."/>
            <person name="Bisseling T."/>
            <person name="Smit S."/>
            <person name="Geurts R."/>
        </authorList>
    </citation>
    <scope>NUCLEOTIDE SEQUENCE [LARGE SCALE GENOMIC DNA]</scope>
    <source>
        <strain evidence="3">cv. RG33-2</strain>
    </source>
</reference>
<dbReference type="InParanoid" id="A0A2P5FHV6"/>
<dbReference type="OrthoDB" id="1924189at2759"/>
<evidence type="ECO:0000313" key="3">
    <source>
        <dbReference type="Proteomes" id="UP000237000"/>
    </source>
</evidence>